<organism evidence="4 5">
    <name type="scientific">Methanoculleus sediminis</name>
    <dbReference type="NCBI Taxonomy" id="1550566"/>
    <lineage>
        <taxon>Archaea</taxon>
        <taxon>Methanobacteriati</taxon>
        <taxon>Methanobacteriota</taxon>
        <taxon>Stenosarchaea group</taxon>
        <taxon>Methanomicrobia</taxon>
        <taxon>Methanomicrobiales</taxon>
        <taxon>Methanomicrobiaceae</taxon>
        <taxon>Methanoculleus</taxon>
    </lineage>
</organism>
<comment type="caution">
    <text evidence="3">Lacks conserved residue(s) required for the propagation of feature annotation.</text>
</comment>
<dbReference type="OrthoDB" id="57189at2157"/>
<dbReference type="Pfam" id="PF02634">
    <property type="entry name" value="FdhD-NarQ"/>
    <property type="match status" value="1"/>
</dbReference>
<keyword evidence="5" id="KW-1185">Reference proteome</keyword>
<evidence type="ECO:0000313" key="5">
    <source>
        <dbReference type="Proteomes" id="UP000035301"/>
    </source>
</evidence>
<dbReference type="Gene3D" id="3.40.140.10">
    <property type="entry name" value="Cytidine Deaminase, domain 2"/>
    <property type="match status" value="1"/>
</dbReference>
<keyword evidence="2 3" id="KW-0501">Molybdenum cofactor biosynthesis</keyword>
<feature type="binding site" evidence="3">
    <location>
        <begin position="222"/>
        <end position="227"/>
    </location>
    <ligand>
        <name>Mo-bis(molybdopterin guanine dinucleotide)</name>
        <dbReference type="ChEBI" id="CHEBI:60539"/>
    </ligand>
</feature>
<comment type="caution">
    <text evidence="4">The sequence shown here is derived from an EMBL/GenBank/DDBJ whole genome shotgun (WGS) entry which is preliminary data.</text>
</comment>
<evidence type="ECO:0000313" key="4">
    <source>
        <dbReference type="EMBL" id="KLK88210.1"/>
    </source>
</evidence>
<name>A0A0H1QZ84_9EURY</name>
<dbReference type="RefSeq" id="WP_048181524.1">
    <property type="nucleotide sequence ID" value="NZ_JXOJ01000002.1"/>
</dbReference>
<dbReference type="EMBL" id="JXOJ01000002">
    <property type="protein sequence ID" value="KLK88210.1"/>
    <property type="molecule type" value="Genomic_DNA"/>
</dbReference>
<dbReference type="InterPro" id="IPR003786">
    <property type="entry name" value="FdhD"/>
</dbReference>
<dbReference type="Proteomes" id="UP000035301">
    <property type="component" value="Unassembled WGS sequence"/>
</dbReference>
<dbReference type="PIRSF" id="PIRSF015626">
    <property type="entry name" value="FdhD"/>
    <property type="match status" value="1"/>
</dbReference>
<dbReference type="SUPFAM" id="SSF53927">
    <property type="entry name" value="Cytidine deaminase-like"/>
    <property type="match status" value="1"/>
</dbReference>
<proteinExistence type="inferred from homology"/>
<reference evidence="4 5" key="1">
    <citation type="journal article" date="2015" name="Int. J. Syst. Evol. Microbiol.">
        <title>Methanoculleus sediminis sp. nov., a methanogen from sediments near a submarine mud volcano.</title>
        <authorList>
            <person name="Chen S.C."/>
            <person name="Chen M.F."/>
            <person name="Lai M.C."/>
            <person name="Weng C.Y."/>
            <person name="Wu S.Y."/>
            <person name="Lin S."/>
            <person name="Yang T.F."/>
            <person name="Chen P.C."/>
        </authorList>
    </citation>
    <scope>NUCLEOTIDE SEQUENCE [LARGE SCALE GENOMIC DNA]</scope>
    <source>
        <strain evidence="4 5">S3Fa</strain>
    </source>
</reference>
<sequence length="249" mass="26467">MEIVCRAGIQMTGDGAREVHDDIIVEDHVRLFLNGEFLTALVASADRLDDLGAGFVVCEGLAENVESVEVAGKDVYITTPVRKEIRLETESSGGARVVGEPGSVASSITITADGIRAVTAAIESDTWRRTGGVHCSVLFCDGELITRACDVGRHNTIDKVVGHAALRGLDRSKCILGCTGRQPAGMVAKAANAGIPIVVSRAATTDRGILTAERAGLTLIGFSRGERFTIYTHPERVPEVLEQLEKTRA</sequence>
<dbReference type="STRING" id="1550566.SZ63_03945"/>
<dbReference type="Gene3D" id="3.10.20.10">
    <property type="match status" value="1"/>
</dbReference>
<comment type="function">
    <text evidence="3">Required for formate dehydrogenase (FDH) activity.</text>
</comment>
<dbReference type="AlphaFoldDB" id="A0A0H1QZ84"/>
<dbReference type="HAMAP" id="MF_00187">
    <property type="entry name" value="FdhD"/>
    <property type="match status" value="1"/>
</dbReference>
<comment type="subcellular location">
    <subcellularLocation>
        <location evidence="3">Cytoplasm</location>
    </subcellularLocation>
</comment>
<dbReference type="PATRIC" id="fig|1550566.3.peg.845"/>
<gene>
    <name evidence="3" type="primary">fdhD</name>
    <name evidence="4" type="ORF">SZ63_03945</name>
</gene>
<dbReference type="GO" id="GO:0006777">
    <property type="term" value="P:Mo-molybdopterin cofactor biosynthetic process"/>
    <property type="evidence" value="ECO:0007669"/>
    <property type="project" value="UniProtKB-UniRule"/>
</dbReference>
<dbReference type="PANTHER" id="PTHR30592">
    <property type="entry name" value="FORMATE DEHYDROGENASE"/>
    <property type="match status" value="1"/>
</dbReference>
<dbReference type="NCBIfam" id="TIGR00129">
    <property type="entry name" value="fdhD_narQ"/>
    <property type="match status" value="1"/>
</dbReference>
<accession>A0A0H1QZ84</accession>
<dbReference type="InterPro" id="IPR016193">
    <property type="entry name" value="Cytidine_deaminase-like"/>
</dbReference>
<dbReference type="PANTHER" id="PTHR30592:SF1">
    <property type="entry name" value="SULFUR CARRIER PROTEIN FDHD"/>
    <property type="match status" value="1"/>
</dbReference>
<evidence type="ECO:0000256" key="1">
    <source>
        <dbReference type="ARBA" id="ARBA00022490"/>
    </source>
</evidence>
<dbReference type="GO" id="GO:0005737">
    <property type="term" value="C:cytoplasm"/>
    <property type="evidence" value="ECO:0007669"/>
    <property type="project" value="UniProtKB-SubCell"/>
</dbReference>
<keyword evidence="1 3" id="KW-0963">Cytoplasm</keyword>
<evidence type="ECO:0000256" key="3">
    <source>
        <dbReference type="HAMAP-Rule" id="MF_00187"/>
    </source>
</evidence>
<protein>
    <recommendedName>
        <fullName evidence="3">Protein FdhD</fullName>
    </recommendedName>
</protein>
<evidence type="ECO:0000256" key="2">
    <source>
        <dbReference type="ARBA" id="ARBA00023150"/>
    </source>
</evidence>
<dbReference type="GO" id="GO:0016783">
    <property type="term" value="F:sulfurtransferase activity"/>
    <property type="evidence" value="ECO:0007669"/>
    <property type="project" value="InterPro"/>
</dbReference>
<comment type="similarity">
    <text evidence="3">Belongs to the FdhD family.</text>
</comment>